<dbReference type="SMART" id="SM00387">
    <property type="entry name" value="HATPase_c"/>
    <property type="match status" value="1"/>
</dbReference>
<dbReference type="InterPro" id="IPR036890">
    <property type="entry name" value="HATPase_C_sf"/>
</dbReference>
<proteinExistence type="predicted"/>
<keyword evidence="1" id="KW-1133">Transmembrane helix</keyword>
<organism evidence="3 4">
    <name type="scientific">Candidatus Limivivens merdigallinarum</name>
    <dbReference type="NCBI Taxonomy" id="2840859"/>
    <lineage>
        <taxon>Bacteria</taxon>
        <taxon>Bacillati</taxon>
        <taxon>Bacillota</taxon>
        <taxon>Clostridia</taxon>
        <taxon>Lachnospirales</taxon>
        <taxon>Lachnospiraceae</taxon>
        <taxon>Lachnospiraceae incertae sedis</taxon>
        <taxon>Candidatus Limivivens</taxon>
    </lineage>
</organism>
<keyword evidence="3" id="KW-0808">Transferase</keyword>
<dbReference type="Pfam" id="PF06580">
    <property type="entry name" value="His_kinase"/>
    <property type="match status" value="1"/>
</dbReference>
<feature type="domain" description="Histidine kinase/HSP90-like ATPase" evidence="2">
    <location>
        <begin position="208"/>
        <end position="327"/>
    </location>
</feature>
<name>A0A9D0ZV29_9FIRM</name>
<dbReference type="InterPro" id="IPR050640">
    <property type="entry name" value="Bact_2-comp_sensor_kinase"/>
</dbReference>
<keyword evidence="1" id="KW-0812">Transmembrane</keyword>
<comment type="caution">
    <text evidence="3">The sequence shown here is derived from an EMBL/GenBank/DDBJ whole genome shotgun (WGS) entry which is preliminary data.</text>
</comment>
<evidence type="ECO:0000256" key="1">
    <source>
        <dbReference type="SAM" id="Phobius"/>
    </source>
</evidence>
<evidence type="ECO:0000259" key="2">
    <source>
        <dbReference type="SMART" id="SM00387"/>
    </source>
</evidence>
<keyword evidence="3" id="KW-0418">Kinase</keyword>
<protein>
    <submittedName>
        <fullName evidence="3">Histidine kinase</fullName>
    </submittedName>
</protein>
<dbReference type="Gene3D" id="3.30.565.10">
    <property type="entry name" value="Histidine kinase-like ATPase, C-terminal domain"/>
    <property type="match status" value="1"/>
</dbReference>
<dbReference type="PANTHER" id="PTHR34220">
    <property type="entry name" value="SENSOR HISTIDINE KINASE YPDA"/>
    <property type="match status" value="1"/>
</dbReference>
<dbReference type="InterPro" id="IPR010559">
    <property type="entry name" value="Sig_transdc_His_kin_internal"/>
</dbReference>
<dbReference type="InterPro" id="IPR003594">
    <property type="entry name" value="HATPase_dom"/>
</dbReference>
<reference evidence="3" key="1">
    <citation type="submission" date="2020-10" db="EMBL/GenBank/DDBJ databases">
        <authorList>
            <person name="Gilroy R."/>
        </authorList>
    </citation>
    <scope>NUCLEOTIDE SEQUENCE</scope>
    <source>
        <strain evidence="3">ChiSjej3B21-11622</strain>
    </source>
</reference>
<accession>A0A9D0ZV29</accession>
<dbReference type="SUPFAM" id="SSF55874">
    <property type="entry name" value="ATPase domain of HSP90 chaperone/DNA topoisomerase II/histidine kinase"/>
    <property type="match status" value="1"/>
</dbReference>
<keyword evidence="1" id="KW-0472">Membrane</keyword>
<dbReference type="Proteomes" id="UP000886886">
    <property type="component" value="Unassembled WGS sequence"/>
</dbReference>
<reference evidence="3" key="2">
    <citation type="journal article" date="2021" name="PeerJ">
        <title>Extensive microbial diversity within the chicken gut microbiome revealed by metagenomics and culture.</title>
        <authorList>
            <person name="Gilroy R."/>
            <person name="Ravi A."/>
            <person name="Getino M."/>
            <person name="Pursley I."/>
            <person name="Horton D.L."/>
            <person name="Alikhan N.F."/>
            <person name="Baker D."/>
            <person name="Gharbi K."/>
            <person name="Hall N."/>
            <person name="Watson M."/>
            <person name="Adriaenssens E.M."/>
            <person name="Foster-Nyarko E."/>
            <person name="Jarju S."/>
            <person name="Secka A."/>
            <person name="Antonio M."/>
            <person name="Oren A."/>
            <person name="Chaudhuri R.R."/>
            <person name="La Ragione R."/>
            <person name="Hildebrand F."/>
            <person name="Pallen M.J."/>
        </authorList>
    </citation>
    <scope>NUCLEOTIDE SEQUENCE</scope>
    <source>
        <strain evidence="3">ChiSjej3B21-11622</strain>
    </source>
</reference>
<evidence type="ECO:0000313" key="3">
    <source>
        <dbReference type="EMBL" id="HIQ96557.1"/>
    </source>
</evidence>
<dbReference type="AlphaFoldDB" id="A0A9D0ZV29"/>
<gene>
    <name evidence="3" type="ORF">IAB26_08340</name>
</gene>
<dbReference type="EMBL" id="DVFT01000125">
    <property type="protein sequence ID" value="HIQ96557.1"/>
    <property type="molecule type" value="Genomic_DNA"/>
</dbReference>
<dbReference type="PANTHER" id="PTHR34220:SF7">
    <property type="entry name" value="SENSOR HISTIDINE KINASE YPDA"/>
    <property type="match status" value="1"/>
</dbReference>
<dbReference type="Pfam" id="PF02518">
    <property type="entry name" value="HATPase_c"/>
    <property type="match status" value="1"/>
</dbReference>
<feature type="transmembrane region" description="Helical" evidence="1">
    <location>
        <begin position="28"/>
        <end position="50"/>
    </location>
</feature>
<dbReference type="GO" id="GO:0000155">
    <property type="term" value="F:phosphorelay sensor kinase activity"/>
    <property type="evidence" value="ECO:0007669"/>
    <property type="project" value="InterPro"/>
</dbReference>
<dbReference type="GO" id="GO:0016020">
    <property type="term" value="C:membrane"/>
    <property type="evidence" value="ECO:0007669"/>
    <property type="project" value="InterPro"/>
</dbReference>
<sequence>MTKIDDLDWYLVSCMDGRSFMMRGMNGIYVLAVWIVVMFGFLLFGGIWMINRINRPIRDFSEVLGKVTLHKKQKPIHITAKENTSKEIREMITGYNELVNRIEEHIILAYQKELSQKQAELKMLQYQINPHFLYNTLNIISALARLNGISQISEISESLSRIFHYNVKGGQLVKVKEELEYLQYYQRIQTIRFPGKFEVVYDIEERLNDYMTLKFLFQPLLENAIEHGVIPCKRKGRIEVKGRFLKNKVIQIQFFDNGAGIPAEDLKRLREQLENAGQDEDEDAKKGIGILNVHRRIQNYYGKEYGIFLESEAGSYTSVSVMFPAKSQYEEEKVHGV</sequence>
<evidence type="ECO:0000313" key="4">
    <source>
        <dbReference type="Proteomes" id="UP000886886"/>
    </source>
</evidence>